<evidence type="ECO:0000313" key="4">
    <source>
        <dbReference type="Proteomes" id="UP001200334"/>
    </source>
</evidence>
<dbReference type="Gene3D" id="1.10.1660.10">
    <property type="match status" value="1"/>
</dbReference>
<protein>
    <submittedName>
        <fullName evidence="3">MerR family transcriptional regulator</fullName>
    </submittedName>
</protein>
<evidence type="ECO:0000256" key="1">
    <source>
        <dbReference type="ARBA" id="ARBA00023125"/>
    </source>
</evidence>
<dbReference type="SUPFAM" id="SSF46955">
    <property type="entry name" value="Putative DNA-binding domain"/>
    <property type="match status" value="1"/>
</dbReference>
<dbReference type="PROSITE" id="PS50937">
    <property type="entry name" value="HTH_MERR_2"/>
    <property type="match status" value="1"/>
</dbReference>
<organism evidence="3 4">
    <name type="scientific">Lactobacillus delbrueckii subsp. lactis</name>
    <dbReference type="NCBI Taxonomy" id="29397"/>
    <lineage>
        <taxon>Bacteria</taxon>
        <taxon>Bacillati</taxon>
        <taxon>Bacillota</taxon>
        <taxon>Bacilli</taxon>
        <taxon>Lactobacillales</taxon>
        <taxon>Lactobacillaceae</taxon>
        <taxon>Lactobacillus</taxon>
    </lineage>
</organism>
<dbReference type="SMART" id="SM00422">
    <property type="entry name" value="HTH_MERR"/>
    <property type="match status" value="1"/>
</dbReference>
<dbReference type="InterPro" id="IPR047057">
    <property type="entry name" value="MerR_fam"/>
</dbReference>
<dbReference type="Proteomes" id="UP001200334">
    <property type="component" value="Unassembled WGS sequence"/>
</dbReference>
<dbReference type="PANTHER" id="PTHR30204">
    <property type="entry name" value="REDOX-CYCLING DRUG-SENSING TRANSCRIPTIONAL ACTIVATOR SOXR"/>
    <property type="match status" value="1"/>
</dbReference>
<evidence type="ECO:0000259" key="2">
    <source>
        <dbReference type="PROSITE" id="PS50937"/>
    </source>
</evidence>
<keyword evidence="1" id="KW-0238">DNA-binding</keyword>
<sequence length="154" mass="17628">MTDLTITDVSEKYHLKPDTLRYYERIGLIPAVPRKKNGNRYYNEGLQKWIEMIVCLRHSGITVEALVDYVKLIEQGDSTLQAREDLLKEQLALLETKKKNLNFPLANVGSYLENSIVLPVEILETGQGILLDTSHLMQHIVQYLPMPIIFSLTS</sequence>
<dbReference type="RefSeq" id="WP_130183236.1">
    <property type="nucleotide sequence ID" value="NZ_JAJNUX010000057.1"/>
</dbReference>
<reference evidence="3 4" key="1">
    <citation type="submission" date="2021-12" db="EMBL/GenBank/DDBJ databases">
        <title>Antimicrobial susceptibility of Lactobacillus delbrueckii subsp. lactis obtained from milk products and other habitats.</title>
        <authorList>
            <person name="Shani N."/>
        </authorList>
    </citation>
    <scope>NUCLEOTIDE SEQUENCE [LARGE SCALE GENOMIC DNA]</scope>
    <source>
        <strain evidence="3 4">FAM 21755</strain>
    </source>
</reference>
<dbReference type="InterPro" id="IPR000551">
    <property type="entry name" value="MerR-type_HTH_dom"/>
</dbReference>
<dbReference type="InterPro" id="IPR009061">
    <property type="entry name" value="DNA-bd_dom_put_sf"/>
</dbReference>
<name>A0ABD4SK48_LACDL</name>
<dbReference type="EMBL" id="JAJNUY010000069">
    <property type="protein sequence ID" value="MCD5564340.1"/>
    <property type="molecule type" value="Genomic_DNA"/>
</dbReference>
<dbReference type="Pfam" id="PF00376">
    <property type="entry name" value="MerR"/>
    <property type="match status" value="1"/>
</dbReference>
<dbReference type="PANTHER" id="PTHR30204:SF98">
    <property type="entry name" value="HTH-TYPE TRANSCRIPTIONAL REGULATOR ADHR"/>
    <property type="match status" value="1"/>
</dbReference>
<proteinExistence type="predicted"/>
<accession>A0ABD4SK48</accession>
<evidence type="ECO:0000313" key="3">
    <source>
        <dbReference type="EMBL" id="MCD5564340.1"/>
    </source>
</evidence>
<comment type="caution">
    <text evidence="3">The sequence shown here is derived from an EMBL/GenBank/DDBJ whole genome shotgun (WGS) entry which is preliminary data.</text>
</comment>
<dbReference type="AlphaFoldDB" id="A0ABD4SK48"/>
<feature type="domain" description="HTH merR-type" evidence="2">
    <location>
        <begin position="1"/>
        <end position="72"/>
    </location>
</feature>
<gene>
    <name evidence="3" type="ORF">LOB85_09635</name>
</gene>
<dbReference type="GO" id="GO:0003677">
    <property type="term" value="F:DNA binding"/>
    <property type="evidence" value="ECO:0007669"/>
    <property type="project" value="UniProtKB-KW"/>
</dbReference>
<dbReference type="CDD" id="cd01109">
    <property type="entry name" value="HTH_YyaN"/>
    <property type="match status" value="1"/>
</dbReference>